<comment type="similarity">
    <text evidence="2">Belongs to the cytochrome ubiquinol oxidase subunit 2 family.</text>
</comment>
<dbReference type="GO" id="GO:0005886">
    <property type="term" value="C:plasma membrane"/>
    <property type="evidence" value="ECO:0007669"/>
    <property type="project" value="UniProtKB-SubCell"/>
</dbReference>
<feature type="transmembrane region" description="Helical" evidence="7">
    <location>
        <begin position="203"/>
        <end position="225"/>
    </location>
</feature>
<feature type="transmembrane region" description="Helical" evidence="7">
    <location>
        <begin position="313"/>
        <end position="335"/>
    </location>
</feature>
<evidence type="ECO:0000256" key="7">
    <source>
        <dbReference type="SAM" id="Phobius"/>
    </source>
</evidence>
<comment type="caution">
    <text evidence="8">The sequence shown here is derived from an EMBL/GenBank/DDBJ whole genome shotgun (WGS) entry which is preliminary data.</text>
</comment>
<accession>A0A316EWL0</accession>
<evidence type="ECO:0000256" key="2">
    <source>
        <dbReference type="ARBA" id="ARBA00007543"/>
    </source>
</evidence>
<dbReference type="PANTHER" id="PTHR43141">
    <property type="entry name" value="CYTOCHROME BD2 SUBUNIT II"/>
    <property type="match status" value="1"/>
</dbReference>
<dbReference type="Pfam" id="PF02322">
    <property type="entry name" value="Cyt_bd_oxida_II"/>
    <property type="match status" value="1"/>
</dbReference>
<comment type="subcellular location">
    <subcellularLocation>
        <location evidence="1">Cell membrane</location>
        <topology evidence="1">Multi-pass membrane protein</topology>
    </subcellularLocation>
</comment>
<evidence type="ECO:0000256" key="5">
    <source>
        <dbReference type="ARBA" id="ARBA00022989"/>
    </source>
</evidence>
<dbReference type="EMBL" id="QGGT01000002">
    <property type="protein sequence ID" value="PWK35548.1"/>
    <property type="molecule type" value="Genomic_DNA"/>
</dbReference>
<feature type="transmembrane region" description="Helical" evidence="7">
    <location>
        <begin position="130"/>
        <end position="151"/>
    </location>
</feature>
<feature type="transmembrane region" description="Helical" evidence="7">
    <location>
        <begin position="163"/>
        <end position="183"/>
    </location>
</feature>
<evidence type="ECO:0000313" key="8">
    <source>
        <dbReference type="EMBL" id="PWK35548.1"/>
    </source>
</evidence>
<feature type="transmembrane region" description="Helical" evidence="7">
    <location>
        <begin position="20"/>
        <end position="40"/>
    </location>
</feature>
<sequence>MSYAMTPATPDLSQPAGWLPLVFLGLMALSMLIYVILDGYDLGVGVLLRRADDADKDTMIASIGPFWDANETWLVLGVGLLLTAFPIAHGAILTHLYLPVALMLAGLILRGVAFDFRVKARDPHKPWWNRAFYAGSLLASFSQGLMLGLYITGFRYDWPNLLFAIAVGLCLVAGYCALGAGWLVMKTTGSLQKRATYWARRSLWLTGVGVTAISVVTPLVSTRIFEKWFSLPNIILLAPIPLATVAIFVVLDRLLRKLPAMQAAGNDRWCWVPFAGTAAIFLMAFNGLAYSLFPYLVVDQIDIWQAASAPESLAVILIGAVIVLPTILGYTAYAYRVFWGKATDLRYY</sequence>
<feature type="transmembrane region" description="Helical" evidence="7">
    <location>
        <begin position="231"/>
        <end position="251"/>
    </location>
</feature>
<evidence type="ECO:0000256" key="1">
    <source>
        <dbReference type="ARBA" id="ARBA00004651"/>
    </source>
</evidence>
<dbReference type="AlphaFoldDB" id="A0A316EWL0"/>
<dbReference type="GO" id="GO:0070069">
    <property type="term" value="C:cytochrome complex"/>
    <property type="evidence" value="ECO:0007669"/>
    <property type="project" value="TreeGrafter"/>
</dbReference>
<feature type="transmembrane region" description="Helical" evidence="7">
    <location>
        <begin position="73"/>
        <end position="92"/>
    </location>
</feature>
<evidence type="ECO:0000256" key="4">
    <source>
        <dbReference type="ARBA" id="ARBA00022692"/>
    </source>
</evidence>
<organism evidence="8 9">
    <name type="scientific">Cupriavidus plantarum</name>
    <dbReference type="NCBI Taxonomy" id="942865"/>
    <lineage>
        <taxon>Bacteria</taxon>
        <taxon>Pseudomonadati</taxon>
        <taxon>Pseudomonadota</taxon>
        <taxon>Betaproteobacteria</taxon>
        <taxon>Burkholderiales</taxon>
        <taxon>Burkholderiaceae</taxon>
        <taxon>Cupriavidus</taxon>
    </lineage>
</organism>
<evidence type="ECO:0000313" key="9">
    <source>
        <dbReference type="Proteomes" id="UP000245754"/>
    </source>
</evidence>
<evidence type="ECO:0000256" key="3">
    <source>
        <dbReference type="ARBA" id="ARBA00022475"/>
    </source>
</evidence>
<dbReference type="GO" id="GO:0016682">
    <property type="term" value="F:oxidoreductase activity, acting on diphenols and related substances as donors, oxygen as acceptor"/>
    <property type="evidence" value="ECO:0007669"/>
    <property type="project" value="TreeGrafter"/>
</dbReference>
<proteinExistence type="inferred from homology"/>
<name>A0A316EWL0_9BURK</name>
<keyword evidence="5 7" id="KW-1133">Transmembrane helix</keyword>
<evidence type="ECO:0000256" key="6">
    <source>
        <dbReference type="ARBA" id="ARBA00023136"/>
    </source>
</evidence>
<dbReference type="InterPro" id="IPR003317">
    <property type="entry name" value="Cyt-d_oxidase_su2"/>
</dbReference>
<keyword evidence="4 7" id="KW-0812">Transmembrane</keyword>
<dbReference type="Proteomes" id="UP000245754">
    <property type="component" value="Unassembled WGS sequence"/>
</dbReference>
<dbReference type="GO" id="GO:0009055">
    <property type="term" value="F:electron transfer activity"/>
    <property type="evidence" value="ECO:0007669"/>
    <property type="project" value="TreeGrafter"/>
</dbReference>
<gene>
    <name evidence="8" type="ORF">C7419_102826</name>
</gene>
<keyword evidence="3" id="KW-1003">Cell membrane</keyword>
<reference evidence="8 9" key="1">
    <citation type="submission" date="2018-05" db="EMBL/GenBank/DDBJ databases">
        <title>Genomic Encyclopedia of Type Strains, Phase IV (KMG-V): Genome sequencing to study the core and pangenomes of soil and plant-associated prokaryotes.</title>
        <authorList>
            <person name="Whitman W."/>
        </authorList>
    </citation>
    <scope>NUCLEOTIDE SEQUENCE [LARGE SCALE GENOMIC DNA]</scope>
    <source>
        <strain evidence="8 9">SLV-132</strain>
    </source>
</reference>
<keyword evidence="6 7" id="KW-0472">Membrane</keyword>
<dbReference type="PANTHER" id="PTHR43141:SF2">
    <property type="entry name" value="BLR3729 PROTEIN"/>
    <property type="match status" value="1"/>
</dbReference>
<protein>
    <submittedName>
        <fullName evidence="8">Cytochrome bd-I ubiquinol oxidase subunit 2 apoprotein</fullName>
    </submittedName>
</protein>
<dbReference type="GO" id="GO:0019646">
    <property type="term" value="P:aerobic electron transport chain"/>
    <property type="evidence" value="ECO:0007669"/>
    <property type="project" value="TreeGrafter"/>
</dbReference>
<keyword evidence="9" id="KW-1185">Reference proteome</keyword>
<feature type="transmembrane region" description="Helical" evidence="7">
    <location>
        <begin position="98"/>
        <end position="118"/>
    </location>
</feature>
<feature type="transmembrane region" description="Helical" evidence="7">
    <location>
        <begin position="271"/>
        <end position="293"/>
    </location>
</feature>